<dbReference type="InterPro" id="IPR003395">
    <property type="entry name" value="RecF/RecN/SMC_N"/>
</dbReference>
<feature type="binding site" evidence="6">
    <location>
        <begin position="30"/>
        <end position="37"/>
    </location>
    <ligand>
        <name>ATP</name>
        <dbReference type="ChEBI" id="CHEBI:30616"/>
    </ligand>
</feature>
<keyword evidence="2 6" id="KW-0235">DNA replication</keyword>
<gene>
    <name evidence="6" type="primary">recF</name>
    <name evidence="8" type="ORF">NM125_04950</name>
</gene>
<dbReference type="GO" id="GO:0005737">
    <property type="term" value="C:cytoplasm"/>
    <property type="evidence" value="ECO:0007669"/>
    <property type="project" value="UniProtKB-SubCell"/>
</dbReference>
<dbReference type="Gene3D" id="3.40.50.300">
    <property type="entry name" value="P-loop containing nucleotide triphosphate hydrolases"/>
    <property type="match status" value="1"/>
</dbReference>
<evidence type="ECO:0000256" key="6">
    <source>
        <dbReference type="HAMAP-Rule" id="MF_00365"/>
    </source>
</evidence>
<dbReference type="Proteomes" id="UP001139125">
    <property type="component" value="Unassembled WGS sequence"/>
</dbReference>
<dbReference type="GO" id="GO:0003697">
    <property type="term" value="F:single-stranded DNA binding"/>
    <property type="evidence" value="ECO:0007669"/>
    <property type="project" value="UniProtKB-UniRule"/>
</dbReference>
<dbReference type="InterPro" id="IPR001238">
    <property type="entry name" value="DNA-binding_RecF"/>
</dbReference>
<dbReference type="GO" id="GO:0005524">
    <property type="term" value="F:ATP binding"/>
    <property type="evidence" value="ECO:0007669"/>
    <property type="project" value="UniProtKB-UniRule"/>
</dbReference>
<organism evidence="8 9">
    <name type="scientific">Gracilimonas sediminicola</name>
    <dbReference type="NCBI Taxonomy" id="2952158"/>
    <lineage>
        <taxon>Bacteria</taxon>
        <taxon>Pseudomonadati</taxon>
        <taxon>Balneolota</taxon>
        <taxon>Balneolia</taxon>
        <taxon>Balneolales</taxon>
        <taxon>Balneolaceae</taxon>
        <taxon>Gracilimonas</taxon>
    </lineage>
</organism>
<keyword evidence="5 6" id="KW-0238">DNA-binding</keyword>
<dbReference type="InterPro" id="IPR042174">
    <property type="entry name" value="RecF_2"/>
</dbReference>
<evidence type="ECO:0000256" key="4">
    <source>
        <dbReference type="ARBA" id="ARBA00022840"/>
    </source>
</evidence>
<sequence>MRNTHTELLNFRNHLETKVDWAPHLNVITGPNGSGKTSLIDAIHYLCMSRSFVSNTDMYVVNQDESYFMIKGHFEGQIRSEFDVSCSYSRGDGKKIFVNDSPLERLSDLIGMVPVVTLTPDDKKLTLEGPTERRSFIDAFISQISPAYLRDLIEYRRVRKQRNSLLQEYRGPVSVLEAYLEPWNVQLVEAGARIVAKRYEVLENLKAYLEKDYAMISGMDLTTNLEYQTFCSPSGDVEAIEKEYYEQLESAQPKEIEREITTIGPHRDEIVFYLDDFELRRYGSQGQHRLFALSLKLAQLHYYSDELDDLPILMLDDVFGDLDPRKTEILLDALQQHKGQIFITSANPVPFEDYVTFDGTNNRLYKVEAGEINEVIR</sequence>
<keyword evidence="3 6" id="KW-0547">Nucleotide-binding</keyword>
<dbReference type="GO" id="GO:0000731">
    <property type="term" value="P:DNA synthesis involved in DNA repair"/>
    <property type="evidence" value="ECO:0007669"/>
    <property type="project" value="TreeGrafter"/>
</dbReference>
<keyword evidence="6" id="KW-0234">DNA repair</keyword>
<dbReference type="InterPro" id="IPR027417">
    <property type="entry name" value="P-loop_NTPase"/>
</dbReference>
<keyword evidence="4 6" id="KW-0067">ATP-binding</keyword>
<dbReference type="NCBIfam" id="TIGR00611">
    <property type="entry name" value="recf"/>
    <property type="match status" value="1"/>
</dbReference>
<dbReference type="Gene3D" id="1.20.1050.90">
    <property type="entry name" value="RecF/RecN/SMC, N-terminal domain"/>
    <property type="match status" value="1"/>
</dbReference>
<dbReference type="PANTHER" id="PTHR32182:SF0">
    <property type="entry name" value="DNA REPLICATION AND REPAIR PROTEIN RECF"/>
    <property type="match status" value="1"/>
</dbReference>
<dbReference type="HAMAP" id="MF_00365">
    <property type="entry name" value="RecF"/>
    <property type="match status" value="1"/>
</dbReference>
<evidence type="ECO:0000256" key="2">
    <source>
        <dbReference type="ARBA" id="ARBA00022705"/>
    </source>
</evidence>
<keyword evidence="6" id="KW-0227">DNA damage</keyword>
<comment type="similarity">
    <text evidence="6">Belongs to the RecF family.</text>
</comment>
<comment type="caution">
    <text evidence="8">The sequence shown here is derived from an EMBL/GenBank/DDBJ whole genome shotgun (WGS) entry which is preliminary data.</text>
</comment>
<evidence type="ECO:0000259" key="7">
    <source>
        <dbReference type="Pfam" id="PF02463"/>
    </source>
</evidence>
<feature type="domain" description="RecF/RecN/SMC N-terminal" evidence="7">
    <location>
        <begin position="7"/>
        <end position="356"/>
    </location>
</feature>
<dbReference type="GO" id="GO:0006302">
    <property type="term" value="P:double-strand break repair"/>
    <property type="evidence" value="ECO:0007669"/>
    <property type="project" value="TreeGrafter"/>
</dbReference>
<dbReference type="AlphaFoldDB" id="A0A9X2RFI8"/>
<dbReference type="Pfam" id="PF02463">
    <property type="entry name" value="SMC_N"/>
    <property type="match status" value="1"/>
</dbReference>
<evidence type="ECO:0000256" key="3">
    <source>
        <dbReference type="ARBA" id="ARBA00022741"/>
    </source>
</evidence>
<dbReference type="SUPFAM" id="SSF52540">
    <property type="entry name" value="P-loop containing nucleoside triphosphate hydrolases"/>
    <property type="match status" value="1"/>
</dbReference>
<evidence type="ECO:0000256" key="5">
    <source>
        <dbReference type="ARBA" id="ARBA00023125"/>
    </source>
</evidence>
<evidence type="ECO:0000256" key="1">
    <source>
        <dbReference type="ARBA" id="ARBA00022490"/>
    </source>
</evidence>
<keyword evidence="1 6" id="KW-0963">Cytoplasm</keyword>
<comment type="subcellular location">
    <subcellularLocation>
        <location evidence="6">Cytoplasm</location>
    </subcellularLocation>
</comment>
<protein>
    <recommendedName>
        <fullName evidence="6">DNA replication and repair protein RecF</fullName>
    </recommendedName>
</protein>
<keyword evidence="9" id="KW-1185">Reference proteome</keyword>
<evidence type="ECO:0000313" key="8">
    <source>
        <dbReference type="EMBL" id="MCP9290923.1"/>
    </source>
</evidence>
<proteinExistence type="inferred from homology"/>
<dbReference type="GO" id="GO:0009432">
    <property type="term" value="P:SOS response"/>
    <property type="evidence" value="ECO:0007669"/>
    <property type="project" value="UniProtKB-UniRule"/>
</dbReference>
<keyword evidence="6" id="KW-0742">SOS response</keyword>
<reference evidence="8" key="1">
    <citation type="submission" date="2022-06" db="EMBL/GenBank/DDBJ databases">
        <title>Gracilimonas sp. CAU 1638 isolated from sea sediment.</title>
        <authorList>
            <person name="Kim W."/>
        </authorList>
    </citation>
    <scope>NUCLEOTIDE SEQUENCE</scope>
    <source>
        <strain evidence="8">CAU 1638</strain>
    </source>
</reference>
<dbReference type="GO" id="GO:0006260">
    <property type="term" value="P:DNA replication"/>
    <property type="evidence" value="ECO:0007669"/>
    <property type="project" value="UniProtKB-UniRule"/>
</dbReference>
<dbReference type="PANTHER" id="PTHR32182">
    <property type="entry name" value="DNA REPLICATION AND REPAIR PROTEIN RECF"/>
    <property type="match status" value="1"/>
</dbReference>
<comment type="function">
    <text evidence="6">The RecF protein is involved in DNA metabolism; it is required for DNA replication and normal SOS inducibility. RecF binds preferentially to single-stranded, linear DNA. It also seems to bind ATP.</text>
</comment>
<dbReference type="EMBL" id="JANDBC010000001">
    <property type="protein sequence ID" value="MCP9290923.1"/>
    <property type="molecule type" value="Genomic_DNA"/>
</dbReference>
<evidence type="ECO:0000313" key="9">
    <source>
        <dbReference type="Proteomes" id="UP001139125"/>
    </source>
</evidence>
<name>A0A9X2RFI8_9BACT</name>
<accession>A0A9X2RFI8</accession>
<dbReference type="RefSeq" id="WP_255133435.1">
    <property type="nucleotide sequence ID" value="NZ_JANDBC010000001.1"/>
</dbReference>